<protein>
    <submittedName>
        <fullName evidence="1">Succinate dehydrogenase iron-sulfur subunit</fullName>
        <ecNumber evidence="1">1.3.99.1</ecNumber>
    </submittedName>
</protein>
<dbReference type="EC" id="1.3.99.1" evidence="1"/>
<gene>
    <name evidence="1" type="primary">sdhB</name>
    <name evidence="1" type="ORF">SSE37_11214</name>
</gene>
<name>A3K3J5_SAGS3</name>
<keyword evidence="2" id="KW-1185">Reference proteome</keyword>
<organism evidence="1 2">
    <name type="scientific">Sagittula stellata (strain ATCC 700073 / DSM 11524 / E-37)</name>
    <dbReference type="NCBI Taxonomy" id="388399"/>
    <lineage>
        <taxon>Bacteria</taxon>
        <taxon>Pseudomonadati</taxon>
        <taxon>Pseudomonadota</taxon>
        <taxon>Alphaproteobacteria</taxon>
        <taxon>Rhodobacterales</taxon>
        <taxon>Roseobacteraceae</taxon>
        <taxon>Sagittula</taxon>
    </lineage>
</organism>
<sequence>MANVRPLKEQQPTKAQAALAALDEAWSYYMPEKRLVALTPEYEDLPLAS</sequence>
<dbReference type="RefSeq" id="WP_005858919.1">
    <property type="nucleotide sequence ID" value="NZ_AAYA01000006.1"/>
</dbReference>
<dbReference type="Proteomes" id="UP000005713">
    <property type="component" value="Unassembled WGS sequence"/>
</dbReference>
<evidence type="ECO:0000313" key="1">
    <source>
        <dbReference type="EMBL" id="EBA08109.1"/>
    </source>
</evidence>
<reference evidence="1 2" key="1">
    <citation type="submission" date="2006-06" db="EMBL/GenBank/DDBJ databases">
        <authorList>
            <person name="Moran M.A."/>
            <person name="Ferriera S."/>
            <person name="Johnson J."/>
            <person name="Kravitz S."/>
            <person name="Beeson K."/>
            <person name="Sutton G."/>
            <person name="Rogers Y.-H."/>
            <person name="Friedman R."/>
            <person name="Frazier M."/>
            <person name="Venter J.C."/>
        </authorList>
    </citation>
    <scope>NUCLEOTIDE SEQUENCE [LARGE SCALE GENOMIC DNA]</scope>
    <source>
        <strain evidence="1 2">E-37</strain>
    </source>
</reference>
<dbReference type="AlphaFoldDB" id="A3K3J5"/>
<keyword evidence="1" id="KW-0560">Oxidoreductase</keyword>
<dbReference type="GO" id="GO:0016491">
    <property type="term" value="F:oxidoreductase activity"/>
    <property type="evidence" value="ECO:0007669"/>
    <property type="project" value="UniProtKB-KW"/>
</dbReference>
<proteinExistence type="predicted"/>
<dbReference type="EMBL" id="AAYA01000006">
    <property type="protein sequence ID" value="EBA08109.1"/>
    <property type="molecule type" value="Genomic_DNA"/>
</dbReference>
<evidence type="ECO:0000313" key="2">
    <source>
        <dbReference type="Proteomes" id="UP000005713"/>
    </source>
</evidence>
<accession>A3K3J5</accession>
<comment type="caution">
    <text evidence="1">The sequence shown here is derived from an EMBL/GenBank/DDBJ whole genome shotgun (WGS) entry which is preliminary data.</text>
</comment>